<name>A0ABR3G942_9PEZI</name>
<comment type="caution">
    <text evidence="1">The sequence shown here is derived from an EMBL/GenBank/DDBJ whole genome shotgun (WGS) entry which is preliminary data.</text>
</comment>
<gene>
    <name evidence="1" type="ORF">Q9L58_008810</name>
</gene>
<sequence length="119" mass="13476">MSTPQETNSSDDAETMLKSFDSAIEVLERLGKRSDRLTAKADKHFGDGERSAVRNHVDSCNTALSHVGAMEEAKVIRTKLRAHWTAEEKEKLVSRRVYISVLAAKVKREVKEFDKRLCE</sequence>
<protein>
    <submittedName>
        <fullName evidence="1">Uncharacterized protein</fullName>
    </submittedName>
</protein>
<dbReference type="EMBL" id="JBBBZM010000176">
    <property type="protein sequence ID" value="KAL0632290.1"/>
    <property type="molecule type" value="Genomic_DNA"/>
</dbReference>
<dbReference type="Proteomes" id="UP001447188">
    <property type="component" value="Unassembled WGS sequence"/>
</dbReference>
<accession>A0ABR3G942</accession>
<evidence type="ECO:0000313" key="1">
    <source>
        <dbReference type="EMBL" id="KAL0632290.1"/>
    </source>
</evidence>
<keyword evidence="2" id="KW-1185">Reference proteome</keyword>
<organism evidence="1 2">
    <name type="scientific">Discina gigas</name>
    <dbReference type="NCBI Taxonomy" id="1032678"/>
    <lineage>
        <taxon>Eukaryota</taxon>
        <taxon>Fungi</taxon>
        <taxon>Dikarya</taxon>
        <taxon>Ascomycota</taxon>
        <taxon>Pezizomycotina</taxon>
        <taxon>Pezizomycetes</taxon>
        <taxon>Pezizales</taxon>
        <taxon>Discinaceae</taxon>
        <taxon>Discina</taxon>
    </lineage>
</organism>
<reference evidence="1 2" key="1">
    <citation type="submission" date="2024-02" db="EMBL/GenBank/DDBJ databases">
        <title>Discinaceae phylogenomics.</title>
        <authorList>
            <person name="Dirks A.C."/>
            <person name="James T.Y."/>
        </authorList>
    </citation>
    <scope>NUCLEOTIDE SEQUENCE [LARGE SCALE GENOMIC DNA]</scope>
    <source>
        <strain evidence="1 2">ACD0624</strain>
    </source>
</reference>
<proteinExistence type="predicted"/>
<evidence type="ECO:0000313" key="2">
    <source>
        <dbReference type="Proteomes" id="UP001447188"/>
    </source>
</evidence>